<dbReference type="InterPro" id="IPR018720">
    <property type="entry name" value="DUF2249"/>
</dbReference>
<evidence type="ECO:0000259" key="1">
    <source>
        <dbReference type="Pfam" id="PF10006"/>
    </source>
</evidence>
<proteinExistence type="predicted"/>
<dbReference type="EMBL" id="JACEZU010000004">
    <property type="protein sequence ID" value="MBA5687465.1"/>
    <property type="molecule type" value="Genomic_DNA"/>
</dbReference>
<dbReference type="RefSeq" id="WP_182153303.1">
    <property type="nucleotide sequence ID" value="NZ_JACEZU010000004.1"/>
</dbReference>
<gene>
    <name evidence="2" type="ORF">H3H39_10450</name>
</gene>
<dbReference type="InterPro" id="IPR036868">
    <property type="entry name" value="TusA-like_sf"/>
</dbReference>
<protein>
    <submittedName>
        <fullName evidence="2">DUF2249 domain-containing protein</fullName>
    </submittedName>
</protein>
<dbReference type="Proteomes" id="UP000573499">
    <property type="component" value="Unassembled WGS sequence"/>
</dbReference>
<dbReference type="Gene3D" id="3.30.110.40">
    <property type="entry name" value="TusA-like domain"/>
    <property type="match status" value="1"/>
</dbReference>
<comment type="caution">
    <text evidence="2">The sequence shown here is derived from an EMBL/GenBank/DDBJ whole genome shotgun (WGS) entry which is preliminary data.</text>
</comment>
<dbReference type="Pfam" id="PF10006">
    <property type="entry name" value="DUF2249"/>
    <property type="match status" value="1"/>
</dbReference>
<organism evidence="2 3">
    <name type="scientific">Rugamonas apoptosis</name>
    <dbReference type="NCBI Taxonomy" id="2758570"/>
    <lineage>
        <taxon>Bacteria</taxon>
        <taxon>Pseudomonadati</taxon>
        <taxon>Pseudomonadota</taxon>
        <taxon>Betaproteobacteria</taxon>
        <taxon>Burkholderiales</taxon>
        <taxon>Oxalobacteraceae</taxon>
        <taxon>Telluria group</taxon>
        <taxon>Rugamonas</taxon>
    </lineage>
</organism>
<dbReference type="CDD" id="cd00291">
    <property type="entry name" value="SirA_YedF_YeeD"/>
    <property type="match status" value="1"/>
</dbReference>
<keyword evidence="3" id="KW-1185">Reference proteome</keyword>
<sequence>MSDDNVQWQYQDLDVGGLEPPEPMVLIMEALDLLQPGQRLRVLIDREPHPLYRVLERNGYAHSISTRPDYRFELLIWDPQQAGLSA</sequence>
<reference evidence="2 3" key="1">
    <citation type="submission" date="2020-07" db="EMBL/GenBank/DDBJ databases">
        <title>Novel species isolated from subtropical streams in China.</title>
        <authorList>
            <person name="Lu H."/>
        </authorList>
    </citation>
    <scope>NUCLEOTIDE SEQUENCE [LARGE SCALE GENOMIC DNA]</scope>
    <source>
        <strain evidence="2 3">LX47W</strain>
    </source>
</reference>
<dbReference type="SUPFAM" id="SSF64307">
    <property type="entry name" value="SirA-like"/>
    <property type="match status" value="1"/>
</dbReference>
<evidence type="ECO:0000313" key="2">
    <source>
        <dbReference type="EMBL" id="MBA5687465.1"/>
    </source>
</evidence>
<accession>A0A7W2IK75</accession>
<feature type="domain" description="DUF2249" evidence="1">
    <location>
        <begin position="13"/>
        <end position="77"/>
    </location>
</feature>
<name>A0A7W2IK75_9BURK</name>
<dbReference type="AlphaFoldDB" id="A0A7W2IK75"/>
<evidence type="ECO:0000313" key="3">
    <source>
        <dbReference type="Proteomes" id="UP000573499"/>
    </source>
</evidence>